<dbReference type="EMBL" id="JAAVNE010000034">
    <property type="protein sequence ID" value="NKC32893.1"/>
    <property type="molecule type" value="Genomic_DNA"/>
</dbReference>
<evidence type="ECO:0000313" key="2">
    <source>
        <dbReference type="Proteomes" id="UP000787635"/>
    </source>
</evidence>
<protein>
    <recommendedName>
        <fullName evidence="3">Carboxypeptidase regulatory-like domain-containing protein</fullName>
    </recommendedName>
</protein>
<sequence>MSITSPPAGALQTGWRLASPEAAPEPILGLRLLRYEAEGRPGALPAITGLRLQAVGVPEATMVEDLRAGLTCLVDLPPGPRRILVTDPARRFLPAALTVVVPPRFPPRPTLGGAGNTAPRPAPPPRLTLRLRPSPSRAVPAGMTAVIGTLRDAAGRTVALGRLDCGSVMEGRPVRIVTWTDAEGRFALLLPGEAPRLDQPPPPPRPRLLEVALPVPGLAAALAADFLAALPDDLDGMEPVRQEGLFHPAAFRPLDADGQPAETPAGTLPIRPGRTIRWDLLAG</sequence>
<accession>A0ABX1E7Z2</accession>
<dbReference type="RefSeq" id="WP_168033487.1">
    <property type="nucleotide sequence ID" value="NZ_JAAVNE010000034.1"/>
</dbReference>
<evidence type="ECO:0000313" key="1">
    <source>
        <dbReference type="EMBL" id="NKC32893.1"/>
    </source>
</evidence>
<comment type="caution">
    <text evidence="1">The sequence shown here is derived from an EMBL/GenBank/DDBJ whole genome shotgun (WGS) entry which is preliminary data.</text>
</comment>
<organism evidence="1 2">
    <name type="scientific">Falsiroseomonas selenitidurans</name>
    <dbReference type="NCBI Taxonomy" id="2716335"/>
    <lineage>
        <taxon>Bacteria</taxon>
        <taxon>Pseudomonadati</taxon>
        <taxon>Pseudomonadota</taxon>
        <taxon>Alphaproteobacteria</taxon>
        <taxon>Acetobacterales</taxon>
        <taxon>Roseomonadaceae</taxon>
        <taxon>Falsiroseomonas</taxon>
    </lineage>
</organism>
<evidence type="ECO:0008006" key="3">
    <source>
        <dbReference type="Google" id="ProtNLM"/>
    </source>
</evidence>
<name>A0ABX1E7Z2_9PROT</name>
<reference evidence="1 2" key="1">
    <citation type="submission" date="2020-03" db="EMBL/GenBank/DDBJ databases">
        <title>Roseomonas selenitidurans sp. nov. isolated from urban soil.</title>
        <authorList>
            <person name="Liu H."/>
        </authorList>
    </citation>
    <scope>NUCLEOTIDE SEQUENCE [LARGE SCALE GENOMIC DNA]</scope>
    <source>
        <strain evidence="1 2">BU-1</strain>
    </source>
</reference>
<keyword evidence="2" id="KW-1185">Reference proteome</keyword>
<gene>
    <name evidence="1" type="ORF">HEQ75_18660</name>
</gene>
<dbReference type="Proteomes" id="UP000787635">
    <property type="component" value="Unassembled WGS sequence"/>
</dbReference>
<proteinExistence type="predicted"/>